<keyword evidence="1" id="KW-0805">Transcription regulation</keyword>
<dbReference type="RefSeq" id="WP_152009974.1">
    <property type="nucleotide sequence ID" value="NZ_JAAAML010000004.1"/>
</dbReference>
<name>A0ABT1CWM7_9HYPH</name>
<accession>A0ABT1CWM7</accession>
<dbReference type="Gene3D" id="1.20.120.530">
    <property type="entry name" value="GntR ligand-binding domain-like"/>
    <property type="match status" value="1"/>
</dbReference>
<evidence type="ECO:0000313" key="5">
    <source>
        <dbReference type="EMBL" id="MCO6410587.1"/>
    </source>
</evidence>
<dbReference type="Pfam" id="PF00392">
    <property type="entry name" value="GntR"/>
    <property type="match status" value="1"/>
</dbReference>
<dbReference type="Gene3D" id="1.10.10.10">
    <property type="entry name" value="Winged helix-like DNA-binding domain superfamily/Winged helix DNA-binding domain"/>
    <property type="match status" value="1"/>
</dbReference>
<evidence type="ECO:0000313" key="6">
    <source>
        <dbReference type="Proteomes" id="UP001320715"/>
    </source>
</evidence>
<dbReference type="InterPro" id="IPR008920">
    <property type="entry name" value="TF_FadR/GntR_C"/>
</dbReference>
<dbReference type="PANTHER" id="PTHR43537">
    <property type="entry name" value="TRANSCRIPTIONAL REGULATOR, GNTR FAMILY"/>
    <property type="match status" value="1"/>
</dbReference>
<dbReference type="EMBL" id="JAAAML010000004">
    <property type="protein sequence ID" value="MCO6410587.1"/>
    <property type="molecule type" value="Genomic_DNA"/>
</dbReference>
<keyword evidence="2" id="KW-0238">DNA-binding</keyword>
<comment type="caution">
    <text evidence="5">The sequence shown here is derived from an EMBL/GenBank/DDBJ whole genome shotgun (WGS) entry which is preliminary data.</text>
</comment>
<reference evidence="5 6" key="1">
    <citation type="submission" date="2020-01" db="EMBL/GenBank/DDBJ databases">
        <title>Genomes of bacteria type strains.</title>
        <authorList>
            <person name="Chen J."/>
            <person name="Zhu S."/>
            <person name="Yang J."/>
        </authorList>
    </citation>
    <scope>NUCLEOTIDE SEQUENCE [LARGE SCALE GENOMIC DNA]</scope>
    <source>
        <strain evidence="5 6">DSM 16655</strain>
    </source>
</reference>
<evidence type="ECO:0000256" key="1">
    <source>
        <dbReference type="ARBA" id="ARBA00023015"/>
    </source>
</evidence>
<dbReference type="Proteomes" id="UP001320715">
    <property type="component" value="Unassembled WGS sequence"/>
</dbReference>
<dbReference type="CDD" id="cd07377">
    <property type="entry name" value="WHTH_GntR"/>
    <property type="match status" value="1"/>
</dbReference>
<dbReference type="PANTHER" id="PTHR43537:SF49">
    <property type="entry name" value="TRANSCRIPTIONAL REGULATORY PROTEIN"/>
    <property type="match status" value="1"/>
</dbReference>
<dbReference type="InterPro" id="IPR000524">
    <property type="entry name" value="Tscrpt_reg_HTH_GntR"/>
</dbReference>
<dbReference type="Pfam" id="PF07729">
    <property type="entry name" value="FCD"/>
    <property type="match status" value="1"/>
</dbReference>
<evidence type="ECO:0000256" key="2">
    <source>
        <dbReference type="ARBA" id="ARBA00023125"/>
    </source>
</evidence>
<dbReference type="SUPFAM" id="SSF48008">
    <property type="entry name" value="GntR ligand-binding domain-like"/>
    <property type="match status" value="1"/>
</dbReference>
<gene>
    <name evidence="5" type="ORF">GTW23_20595</name>
</gene>
<sequence>MPTSSETIRHALAQRIVSGDLEPGTALDETRLAAEFNVSRTPVREALRKLGVTGLVQQSSHRRTIVAKPSDKELANIFFVMAQLETMCAGQSALNMTTRQRHFLQAMHEEMAILVRSGSGKDYTLANEAFHSAIYEGTGNSYLMELTANTRLRLQPFRRAQFETPGRLAASHAEHSAVVEAILRADRDTAEQAMRAHIGYVEGAWKRFSNRVQERLAI</sequence>
<dbReference type="SMART" id="SM00895">
    <property type="entry name" value="FCD"/>
    <property type="match status" value="1"/>
</dbReference>
<dbReference type="InterPro" id="IPR036388">
    <property type="entry name" value="WH-like_DNA-bd_sf"/>
</dbReference>
<protein>
    <submittedName>
        <fullName evidence="5">FCD domain-containing protein</fullName>
    </submittedName>
</protein>
<evidence type="ECO:0000259" key="4">
    <source>
        <dbReference type="PROSITE" id="PS50949"/>
    </source>
</evidence>
<keyword evidence="6" id="KW-1185">Reference proteome</keyword>
<feature type="domain" description="HTH gntR-type" evidence="4">
    <location>
        <begin position="2"/>
        <end position="69"/>
    </location>
</feature>
<keyword evidence="3" id="KW-0804">Transcription</keyword>
<evidence type="ECO:0000256" key="3">
    <source>
        <dbReference type="ARBA" id="ARBA00023163"/>
    </source>
</evidence>
<dbReference type="PROSITE" id="PS50949">
    <property type="entry name" value="HTH_GNTR"/>
    <property type="match status" value="1"/>
</dbReference>
<dbReference type="PRINTS" id="PR00035">
    <property type="entry name" value="HTHGNTR"/>
</dbReference>
<organism evidence="5 6">
    <name type="scientific">Hoeflea alexandrii</name>
    <dbReference type="NCBI Taxonomy" id="288436"/>
    <lineage>
        <taxon>Bacteria</taxon>
        <taxon>Pseudomonadati</taxon>
        <taxon>Pseudomonadota</taxon>
        <taxon>Alphaproteobacteria</taxon>
        <taxon>Hyphomicrobiales</taxon>
        <taxon>Rhizobiaceae</taxon>
        <taxon>Hoeflea</taxon>
    </lineage>
</organism>
<dbReference type="InterPro" id="IPR036390">
    <property type="entry name" value="WH_DNA-bd_sf"/>
</dbReference>
<dbReference type="SUPFAM" id="SSF46785">
    <property type="entry name" value="Winged helix' DNA-binding domain"/>
    <property type="match status" value="1"/>
</dbReference>
<proteinExistence type="predicted"/>
<dbReference type="SMART" id="SM00345">
    <property type="entry name" value="HTH_GNTR"/>
    <property type="match status" value="1"/>
</dbReference>
<dbReference type="InterPro" id="IPR011711">
    <property type="entry name" value="GntR_C"/>
</dbReference>